<keyword evidence="2" id="KW-1185">Reference proteome</keyword>
<gene>
    <name evidence="1" type="ORF">SAMN02982927_00801</name>
</gene>
<dbReference type="OrthoDB" id="2905540at2"/>
<dbReference type="AlphaFoldDB" id="A0A1I2PGA3"/>
<organism evidence="1 2">
    <name type="scientific">Sporolactobacillus nakayamae</name>
    <dbReference type="NCBI Taxonomy" id="269670"/>
    <lineage>
        <taxon>Bacteria</taxon>
        <taxon>Bacillati</taxon>
        <taxon>Bacillota</taxon>
        <taxon>Bacilli</taxon>
        <taxon>Bacillales</taxon>
        <taxon>Sporolactobacillaceae</taxon>
        <taxon>Sporolactobacillus</taxon>
    </lineage>
</organism>
<proteinExistence type="predicted"/>
<protein>
    <submittedName>
        <fullName evidence="1">Uncharacterized protein</fullName>
    </submittedName>
</protein>
<sequence>MSSYDQYSVTYLSELYYAIERNIENGFLSSAMRQELRLIAHAVGKQGVTILDEKRFLEYEQTCDQK</sequence>
<reference evidence="2" key="1">
    <citation type="submission" date="2016-10" db="EMBL/GenBank/DDBJ databases">
        <authorList>
            <person name="Varghese N."/>
            <person name="Submissions S."/>
        </authorList>
    </citation>
    <scope>NUCLEOTIDE SEQUENCE [LARGE SCALE GENOMIC DNA]</scope>
    <source>
        <strain evidence="2">ATCC 700379</strain>
    </source>
</reference>
<evidence type="ECO:0000313" key="2">
    <source>
        <dbReference type="Proteomes" id="UP000198752"/>
    </source>
</evidence>
<dbReference type="EMBL" id="FOOY01000005">
    <property type="protein sequence ID" value="SFG15175.1"/>
    <property type="molecule type" value="Genomic_DNA"/>
</dbReference>
<evidence type="ECO:0000313" key="1">
    <source>
        <dbReference type="EMBL" id="SFG15175.1"/>
    </source>
</evidence>
<dbReference type="RefSeq" id="WP_093670306.1">
    <property type="nucleotide sequence ID" value="NZ_FOOY01000005.1"/>
</dbReference>
<dbReference type="STRING" id="269670.SAMN02982927_00801"/>
<name>A0A1I2PGA3_9BACL</name>
<accession>A0A1I2PGA3</accession>
<dbReference type="Proteomes" id="UP000198752">
    <property type="component" value="Unassembled WGS sequence"/>
</dbReference>